<dbReference type="GO" id="GO:0004777">
    <property type="term" value="F:succinate-semialdehyde dehydrogenase (NAD+) activity"/>
    <property type="evidence" value="ECO:0007669"/>
    <property type="project" value="TreeGrafter"/>
</dbReference>
<evidence type="ECO:0000256" key="3">
    <source>
        <dbReference type="ARBA" id="ARBA00023002"/>
    </source>
</evidence>
<dbReference type="InterPro" id="IPR016161">
    <property type="entry name" value="Ald_DH/histidinol_DH"/>
</dbReference>
<dbReference type="SUPFAM" id="SSF53720">
    <property type="entry name" value="ALDH-like"/>
    <property type="match status" value="1"/>
</dbReference>
<dbReference type="GO" id="GO:0102810">
    <property type="term" value="F:glutarate-semialdehyde dehydrogenase (NADP+) activity"/>
    <property type="evidence" value="ECO:0007669"/>
    <property type="project" value="UniProtKB-EC"/>
</dbReference>
<dbReference type="Gene3D" id="3.40.605.10">
    <property type="entry name" value="Aldehyde Dehydrogenase, Chain A, domain 1"/>
    <property type="match status" value="1"/>
</dbReference>
<dbReference type="Pfam" id="PF00171">
    <property type="entry name" value="Aldedh"/>
    <property type="match status" value="1"/>
</dbReference>
<feature type="domain" description="Aldehyde dehydrogenase" evidence="4">
    <location>
        <begin position="3"/>
        <end position="454"/>
    </location>
</feature>
<protein>
    <submittedName>
        <fullName evidence="5">Succinate-semialdehyde dehydrogenase/glutarate-semialdehyde dehydrogenase</fullName>
        <ecNumber evidence="5">1.2.1.16</ecNumber>
        <ecNumber evidence="5">1.2.1.20</ecNumber>
        <ecNumber evidence="5">1.2.1.79</ecNumber>
    </submittedName>
</protein>
<dbReference type="AlphaFoldDB" id="A0A852UQE5"/>
<dbReference type="GO" id="GO:0036243">
    <property type="term" value="F:succinate-semialdehyde dehydrogenase (NADP+) activity"/>
    <property type="evidence" value="ECO:0007669"/>
    <property type="project" value="UniProtKB-EC"/>
</dbReference>
<evidence type="ECO:0000256" key="2">
    <source>
        <dbReference type="ARBA" id="ARBA00022857"/>
    </source>
</evidence>
<dbReference type="InterPro" id="IPR016163">
    <property type="entry name" value="Ald_DH_C"/>
</dbReference>
<dbReference type="InterPro" id="IPR047110">
    <property type="entry name" value="GABD/Sad-like"/>
</dbReference>
<dbReference type="PROSITE" id="PS00070">
    <property type="entry name" value="ALDEHYDE_DEHYDR_CYS"/>
    <property type="match status" value="1"/>
</dbReference>
<dbReference type="InterPro" id="IPR015590">
    <property type="entry name" value="Aldehyde_DH_dom"/>
</dbReference>
<evidence type="ECO:0000256" key="1">
    <source>
        <dbReference type="ARBA" id="ARBA00009986"/>
    </source>
</evidence>
<dbReference type="PANTHER" id="PTHR43217:SF1">
    <property type="entry name" value="SUCCINATE SEMIALDEHYDE DEHYDROGENASE [NAD(P)+] SAD"/>
    <property type="match status" value="1"/>
</dbReference>
<proteinExistence type="inferred from homology"/>
<comment type="similarity">
    <text evidence="1">Belongs to the aldehyde dehydrogenase family.</text>
</comment>
<evidence type="ECO:0000313" key="5">
    <source>
        <dbReference type="EMBL" id="NYF37858.1"/>
    </source>
</evidence>
<dbReference type="InterPro" id="IPR044148">
    <property type="entry name" value="ALDH_GabD1-like"/>
</dbReference>
<keyword evidence="3 5" id="KW-0560">Oxidoreductase</keyword>
<evidence type="ECO:0000259" key="4">
    <source>
        <dbReference type="Pfam" id="PF00171"/>
    </source>
</evidence>
<dbReference type="CDD" id="cd07100">
    <property type="entry name" value="ALDH_SSADH1_GabD1"/>
    <property type="match status" value="1"/>
</dbReference>
<dbReference type="GO" id="GO:0004030">
    <property type="term" value="F:aldehyde dehydrogenase [NAD(P)+] activity"/>
    <property type="evidence" value="ECO:0007669"/>
    <property type="project" value="InterPro"/>
</dbReference>
<dbReference type="EC" id="1.2.1.20" evidence="5"/>
<dbReference type="FunFam" id="3.40.605.10:FF:000012">
    <property type="entry name" value="NAD-dependent succinate-semialdehyde dehydrogenase"/>
    <property type="match status" value="1"/>
</dbReference>
<keyword evidence="6" id="KW-1185">Reference proteome</keyword>
<comment type="caution">
    <text evidence="5">The sequence shown here is derived from an EMBL/GenBank/DDBJ whole genome shotgun (WGS) entry which is preliminary data.</text>
</comment>
<dbReference type="EMBL" id="JACCCO010000001">
    <property type="protein sequence ID" value="NYF37858.1"/>
    <property type="molecule type" value="Genomic_DNA"/>
</dbReference>
<dbReference type="FunFam" id="3.40.309.10:FF:000010">
    <property type="entry name" value="Gamma-aminobutyraldehyde dehydrogenase"/>
    <property type="match status" value="1"/>
</dbReference>
<evidence type="ECO:0000313" key="6">
    <source>
        <dbReference type="Proteomes" id="UP000576393"/>
    </source>
</evidence>
<gene>
    <name evidence="5" type="ORF">HDA43_000017</name>
</gene>
<dbReference type="Proteomes" id="UP000576393">
    <property type="component" value="Unassembled WGS sequence"/>
</dbReference>
<dbReference type="Gene3D" id="3.40.309.10">
    <property type="entry name" value="Aldehyde Dehydrogenase, Chain A, domain 2"/>
    <property type="match status" value="1"/>
</dbReference>
<dbReference type="PANTHER" id="PTHR43217">
    <property type="entry name" value="SUCCINATE SEMIALDEHYDE DEHYDROGENASE [NAD(P)+] SAD"/>
    <property type="match status" value="1"/>
</dbReference>
<keyword evidence="2" id="KW-0521">NADP</keyword>
<reference evidence="5 6" key="1">
    <citation type="submission" date="2020-07" db="EMBL/GenBank/DDBJ databases">
        <title>Sequencing the genomes of 1000 actinobacteria strains.</title>
        <authorList>
            <person name="Klenk H.-P."/>
        </authorList>
    </citation>
    <scope>NUCLEOTIDE SEQUENCE [LARGE SCALE GENOMIC DNA]</scope>
    <source>
        <strain evidence="5 6">DSM 45763</strain>
    </source>
</reference>
<sequence>MPIATINPATGETLKTFEPLGDEEVEERLALAATEFATYRTTGFKQRSEWMRAAADLLSSEQEDVARLMTTEMGKTLAAARAEVAKCVKGMRYYAEHAEEFLADEPADAPAVGARRAYSRYQPLGPVLAVMPWNFPLWQAIRFAAPALMAGNVGLLKHASNVPQTALYLGELFARAGFPRGCFQTLLIGSDQVERVLRDRRVAAATLTGSEPAGRSVASVAGGEIKKTVLELGGSDPYVVMPSADLDAAVSTAITSRVQNNGQSCIAAKRFVVHADVHDAFAERFVARMEALRVGDPMEEATDVGPLATEQGRDDVEMLVADAVGRGARVLCGGYIPDRPGWFYQPTVVAGVTPEMRMFSEEVFGPVAALYRVADVDEAIELANVTDFGLGANAWTTDPAEQERFVTDLAAGAVFVNGMVTSYPELPFGGVKNSGYGRELSAHGIREFCNLKAVWIG</sequence>
<dbReference type="RefSeq" id="WP_179817709.1">
    <property type="nucleotide sequence ID" value="NZ_JACCCO010000001.1"/>
</dbReference>
<dbReference type="EC" id="1.2.1.79" evidence="5"/>
<dbReference type="InterPro" id="IPR016160">
    <property type="entry name" value="Ald_DH_CS_CYS"/>
</dbReference>
<dbReference type="EC" id="1.2.1.16" evidence="5"/>
<accession>A0A852UQE5</accession>
<dbReference type="NCBIfam" id="NF006915">
    <property type="entry name" value="PRK09406.1"/>
    <property type="match status" value="1"/>
</dbReference>
<organism evidence="5 6">
    <name type="scientific">Streptosporangium sandarakinum</name>
    <dbReference type="NCBI Taxonomy" id="1260955"/>
    <lineage>
        <taxon>Bacteria</taxon>
        <taxon>Bacillati</taxon>
        <taxon>Actinomycetota</taxon>
        <taxon>Actinomycetes</taxon>
        <taxon>Streptosporangiales</taxon>
        <taxon>Streptosporangiaceae</taxon>
        <taxon>Streptosporangium</taxon>
    </lineage>
</organism>
<name>A0A852UQE5_9ACTN</name>
<dbReference type="InterPro" id="IPR016162">
    <property type="entry name" value="Ald_DH_N"/>
</dbReference>